<evidence type="ECO:0000256" key="1">
    <source>
        <dbReference type="ARBA" id="ARBA00004141"/>
    </source>
</evidence>
<evidence type="ECO:0000313" key="10">
    <source>
        <dbReference type="Proteomes" id="UP000198619"/>
    </source>
</evidence>
<proteinExistence type="predicted"/>
<evidence type="ECO:0000313" key="9">
    <source>
        <dbReference type="EMBL" id="SFB26083.1"/>
    </source>
</evidence>
<dbReference type="EMBL" id="FOKI01000022">
    <property type="protein sequence ID" value="SFB26083.1"/>
    <property type="molecule type" value="Genomic_DNA"/>
</dbReference>
<feature type="transmembrane region" description="Helical" evidence="7">
    <location>
        <begin position="177"/>
        <end position="195"/>
    </location>
</feature>
<dbReference type="Pfam" id="PF01794">
    <property type="entry name" value="Ferric_reduct"/>
    <property type="match status" value="1"/>
</dbReference>
<accession>A0A1I0ZPL1</accession>
<feature type="transmembrane region" description="Helical" evidence="7">
    <location>
        <begin position="6"/>
        <end position="21"/>
    </location>
</feature>
<feature type="transmembrane region" description="Helical" evidence="7">
    <location>
        <begin position="96"/>
        <end position="117"/>
    </location>
</feature>
<feature type="transmembrane region" description="Helical" evidence="7">
    <location>
        <begin position="65"/>
        <end position="84"/>
    </location>
</feature>
<evidence type="ECO:0000256" key="6">
    <source>
        <dbReference type="ARBA" id="ARBA00023136"/>
    </source>
</evidence>
<feature type="domain" description="Ferric oxidoreductase" evidence="8">
    <location>
        <begin position="67"/>
        <end position="185"/>
    </location>
</feature>
<evidence type="ECO:0000256" key="7">
    <source>
        <dbReference type="SAM" id="Phobius"/>
    </source>
</evidence>
<feature type="transmembrane region" description="Helical" evidence="7">
    <location>
        <begin position="137"/>
        <end position="156"/>
    </location>
</feature>
<keyword evidence="6 7" id="KW-0472">Membrane</keyword>
<dbReference type="GO" id="GO:0005886">
    <property type="term" value="C:plasma membrane"/>
    <property type="evidence" value="ECO:0007669"/>
    <property type="project" value="TreeGrafter"/>
</dbReference>
<dbReference type="PANTHER" id="PTHR36964">
    <property type="entry name" value="PROTEIN-METHIONINE-SULFOXIDE REDUCTASE HEME-BINDING SUBUNIT MSRQ"/>
    <property type="match status" value="1"/>
</dbReference>
<keyword evidence="2" id="KW-0813">Transport</keyword>
<dbReference type="GO" id="GO:0016679">
    <property type="term" value="F:oxidoreductase activity, acting on diphenols and related substances as donors"/>
    <property type="evidence" value="ECO:0007669"/>
    <property type="project" value="TreeGrafter"/>
</dbReference>
<keyword evidence="4 7" id="KW-1133">Transmembrane helix</keyword>
<gene>
    <name evidence="9" type="ORF">SAMN04488528_102239</name>
</gene>
<dbReference type="Proteomes" id="UP000198619">
    <property type="component" value="Unassembled WGS sequence"/>
</dbReference>
<protein>
    <submittedName>
        <fullName evidence="9">DMSO/TMAO reductase YedYZ, heme-binding membrane subunit</fullName>
    </submittedName>
</protein>
<dbReference type="InterPro" id="IPR013130">
    <property type="entry name" value="Fe3_Rdtase_TM_dom"/>
</dbReference>
<evidence type="ECO:0000256" key="3">
    <source>
        <dbReference type="ARBA" id="ARBA00022692"/>
    </source>
</evidence>
<dbReference type="OrthoDB" id="3174396at2"/>
<dbReference type="InterPro" id="IPR022837">
    <property type="entry name" value="MsrQ-like"/>
</dbReference>
<dbReference type="GO" id="GO:0020037">
    <property type="term" value="F:heme binding"/>
    <property type="evidence" value="ECO:0007669"/>
    <property type="project" value="TreeGrafter"/>
</dbReference>
<dbReference type="AlphaFoldDB" id="A0A1I0ZPL1"/>
<keyword evidence="10" id="KW-1185">Reference proteome</keyword>
<evidence type="ECO:0000256" key="5">
    <source>
        <dbReference type="ARBA" id="ARBA00023004"/>
    </source>
</evidence>
<comment type="subcellular location">
    <subcellularLocation>
        <location evidence="1">Membrane</location>
        <topology evidence="1">Multi-pass membrane protein</topology>
    </subcellularLocation>
</comment>
<feature type="transmembrane region" description="Helical" evidence="7">
    <location>
        <begin position="28"/>
        <end position="45"/>
    </location>
</feature>
<dbReference type="GO" id="GO:0010181">
    <property type="term" value="F:FMN binding"/>
    <property type="evidence" value="ECO:0007669"/>
    <property type="project" value="TreeGrafter"/>
</dbReference>
<organism evidence="9 10">
    <name type="scientific">Clostridium frigidicarnis</name>
    <dbReference type="NCBI Taxonomy" id="84698"/>
    <lineage>
        <taxon>Bacteria</taxon>
        <taxon>Bacillati</taxon>
        <taxon>Bacillota</taxon>
        <taxon>Clostridia</taxon>
        <taxon>Eubacteriales</taxon>
        <taxon>Clostridiaceae</taxon>
        <taxon>Clostridium</taxon>
    </lineage>
</organism>
<feature type="transmembrane region" description="Helical" evidence="7">
    <location>
        <begin position="201"/>
        <end position="219"/>
    </location>
</feature>
<sequence length="237" mass="27294">MNLIYSLIFVIGLALVFTKSIKKNNHIYYSIATIIAISTIGYEILRMTSDMKLYGLISYFEKASIKGIFSIAFFVLVMFAGALNTKWSITRKLLNIRAELAIIASILMLPHGIIYLVRFIIYSIPKAFAQKPFPITYLSFIVIGIIAFILMIPLFITSFKKVRRKMKATQWKKLQRWSYLFYFLAYIHVLLILLNGKSMDWLKLSTYTIIFGSYAVLKLSKVYMSKRLKASKVTSLA</sequence>
<keyword evidence="5" id="KW-0408">Iron</keyword>
<keyword evidence="3 7" id="KW-0812">Transmembrane</keyword>
<evidence type="ECO:0000256" key="4">
    <source>
        <dbReference type="ARBA" id="ARBA00022989"/>
    </source>
</evidence>
<dbReference type="STRING" id="84698.SAMN04488528_102239"/>
<reference evidence="9 10" key="1">
    <citation type="submission" date="2016-10" db="EMBL/GenBank/DDBJ databases">
        <authorList>
            <person name="de Groot N.N."/>
        </authorList>
    </citation>
    <scope>NUCLEOTIDE SEQUENCE [LARGE SCALE GENOMIC DNA]</scope>
    <source>
        <strain evidence="9 10">DSM 12271</strain>
    </source>
</reference>
<name>A0A1I0ZPL1_9CLOT</name>
<dbReference type="RefSeq" id="WP_090042068.1">
    <property type="nucleotide sequence ID" value="NZ_FOKI01000022.1"/>
</dbReference>
<evidence type="ECO:0000256" key="2">
    <source>
        <dbReference type="ARBA" id="ARBA00022448"/>
    </source>
</evidence>
<evidence type="ECO:0000259" key="8">
    <source>
        <dbReference type="Pfam" id="PF01794"/>
    </source>
</evidence>
<dbReference type="PANTHER" id="PTHR36964:SF1">
    <property type="entry name" value="PROTEIN-METHIONINE-SULFOXIDE REDUCTASE HEME-BINDING SUBUNIT MSRQ"/>
    <property type="match status" value="1"/>
</dbReference>